<dbReference type="Pfam" id="PF13545">
    <property type="entry name" value="HTH_Crp_2"/>
    <property type="match status" value="1"/>
</dbReference>
<organism evidence="5 6">
    <name type="scientific">Rhodopseudomonas faecalis</name>
    <dbReference type="NCBI Taxonomy" id="99655"/>
    <lineage>
        <taxon>Bacteria</taxon>
        <taxon>Pseudomonadati</taxon>
        <taxon>Pseudomonadota</taxon>
        <taxon>Alphaproteobacteria</taxon>
        <taxon>Hyphomicrobiales</taxon>
        <taxon>Nitrobacteraceae</taxon>
        <taxon>Rhodopseudomonas</taxon>
    </lineage>
</organism>
<dbReference type="Gene3D" id="2.60.120.10">
    <property type="entry name" value="Jelly Rolls"/>
    <property type="match status" value="1"/>
</dbReference>
<dbReference type="RefSeq" id="WP_110781034.1">
    <property type="nucleotide sequence ID" value="NZ_QJTI01000011.1"/>
</dbReference>
<dbReference type="GO" id="GO:0003677">
    <property type="term" value="F:DNA binding"/>
    <property type="evidence" value="ECO:0007669"/>
    <property type="project" value="UniProtKB-KW"/>
</dbReference>
<dbReference type="Proteomes" id="UP000248148">
    <property type="component" value="Unassembled WGS sequence"/>
</dbReference>
<proteinExistence type="predicted"/>
<gene>
    <name evidence="5" type="ORF">BJ122_11194</name>
</gene>
<dbReference type="EMBL" id="QJTI01000011">
    <property type="protein sequence ID" value="PYF02594.1"/>
    <property type="molecule type" value="Genomic_DNA"/>
</dbReference>
<accession>A0A318TCY0</accession>
<dbReference type="InterPro" id="IPR012318">
    <property type="entry name" value="HTH_CRP"/>
</dbReference>
<dbReference type="InterPro" id="IPR036390">
    <property type="entry name" value="WH_DNA-bd_sf"/>
</dbReference>
<evidence type="ECO:0000259" key="4">
    <source>
        <dbReference type="PROSITE" id="PS51063"/>
    </source>
</evidence>
<dbReference type="CDD" id="cd00038">
    <property type="entry name" value="CAP_ED"/>
    <property type="match status" value="1"/>
</dbReference>
<evidence type="ECO:0000313" key="6">
    <source>
        <dbReference type="Proteomes" id="UP000248148"/>
    </source>
</evidence>
<evidence type="ECO:0000256" key="2">
    <source>
        <dbReference type="ARBA" id="ARBA00023125"/>
    </source>
</evidence>
<dbReference type="Gene3D" id="1.10.10.10">
    <property type="entry name" value="Winged helix-like DNA-binding domain superfamily/Winged helix DNA-binding domain"/>
    <property type="match status" value="1"/>
</dbReference>
<feature type="domain" description="HTH crp-type" evidence="4">
    <location>
        <begin position="145"/>
        <end position="220"/>
    </location>
</feature>
<dbReference type="InterPro" id="IPR018490">
    <property type="entry name" value="cNMP-bd_dom_sf"/>
</dbReference>
<protein>
    <submittedName>
        <fullName evidence="5">CRP-like cAMP-binding protein</fullName>
    </submittedName>
</protein>
<dbReference type="InterPro" id="IPR000595">
    <property type="entry name" value="cNMP-bd_dom"/>
</dbReference>
<dbReference type="SUPFAM" id="SSF51206">
    <property type="entry name" value="cAMP-binding domain-like"/>
    <property type="match status" value="1"/>
</dbReference>
<name>A0A318TCY0_9BRAD</name>
<keyword evidence="3" id="KW-0804">Transcription</keyword>
<dbReference type="PROSITE" id="PS51063">
    <property type="entry name" value="HTH_CRP_2"/>
    <property type="match status" value="1"/>
</dbReference>
<dbReference type="OrthoDB" id="7584044at2"/>
<keyword evidence="6" id="KW-1185">Reference proteome</keyword>
<dbReference type="GO" id="GO:0006355">
    <property type="term" value="P:regulation of DNA-templated transcription"/>
    <property type="evidence" value="ECO:0007669"/>
    <property type="project" value="InterPro"/>
</dbReference>
<dbReference type="InterPro" id="IPR014710">
    <property type="entry name" value="RmlC-like_jellyroll"/>
</dbReference>
<dbReference type="InterPro" id="IPR036388">
    <property type="entry name" value="WH-like_DNA-bd_sf"/>
</dbReference>
<dbReference type="SUPFAM" id="SSF46785">
    <property type="entry name" value="Winged helix' DNA-binding domain"/>
    <property type="match status" value="1"/>
</dbReference>
<keyword evidence="1" id="KW-0805">Transcription regulation</keyword>
<comment type="caution">
    <text evidence="5">The sequence shown here is derived from an EMBL/GenBank/DDBJ whole genome shotgun (WGS) entry which is preliminary data.</text>
</comment>
<evidence type="ECO:0000256" key="1">
    <source>
        <dbReference type="ARBA" id="ARBA00023015"/>
    </source>
</evidence>
<dbReference type="Pfam" id="PF00027">
    <property type="entry name" value="cNMP_binding"/>
    <property type="match status" value="1"/>
</dbReference>
<sequence>MAHPFLRKLRHGAHLTQDNENVLIALARPVRSLAAREDVSIEGEPRGHLTLIVEGWACHYTTLENGKRQIVSLYLPGDLCEPFGILPRFMTNAIAAITPVTIAQLRHDTMRSTAQASPRIEEALWWDLLTSFAIEREHLISLGRRTATERLGHLFCELHLRLENIGLVDDELSYDMPVTQADLGDLLGLSLVHVNRSLQELRATRLMSLRGRRLTIHNLRGLRELSLFDESYLHRVTSPSRHQPHAEIGELA</sequence>
<evidence type="ECO:0000313" key="5">
    <source>
        <dbReference type="EMBL" id="PYF02594.1"/>
    </source>
</evidence>
<dbReference type="SMART" id="SM00419">
    <property type="entry name" value="HTH_CRP"/>
    <property type="match status" value="1"/>
</dbReference>
<dbReference type="AlphaFoldDB" id="A0A318TCY0"/>
<reference evidence="5 6" key="1">
    <citation type="submission" date="2018-06" db="EMBL/GenBank/DDBJ databases">
        <title>Genomic Encyclopedia of Archaeal and Bacterial Type Strains, Phase II (KMG-II): from individual species to whole genera.</title>
        <authorList>
            <person name="Goeker M."/>
        </authorList>
    </citation>
    <scope>NUCLEOTIDE SEQUENCE [LARGE SCALE GENOMIC DNA]</scope>
    <source>
        <strain evidence="5 6">JCM 11668</strain>
    </source>
</reference>
<keyword evidence="2" id="KW-0238">DNA-binding</keyword>
<evidence type="ECO:0000256" key="3">
    <source>
        <dbReference type="ARBA" id="ARBA00023163"/>
    </source>
</evidence>